<dbReference type="KEGG" id="chk:D4L85_10805"/>
<comment type="cofactor">
    <cofactor evidence="11">
        <name>thiamine diphosphate</name>
        <dbReference type="ChEBI" id="CHEBI:58937"/>
    </cofactor>
    <text evidence="11">Binds 1 thiamine pyrophosphate per subunit.</text>
</comment>
<feature type="domain" description="Transketolase-like pyrimidine-binding" evidence="12">
    <location>
        <begin position="327"/>
        <end position="493"/>
    </location>
</feature>
<dbReference type="NCBIfam" id="TIGR00204">
    <property type="entry name" value="dxs"/>
    <property type="match status" value="1"/>
</dbReference>
<gene>
    <name evidence="11 13" type="primary">dxs</name>
    <name evidence="13" type="ORF">D4L85_10805</name>
</gene>
<dbReference type="GO" id="GO:0016114">
    <property type="term" value="P:terpenoid biosynthetic process"/>
    <property type="evidence" value="ECO:0007669"/>
    <property type="project" value="UniProtKB-UniRule"/>
</dbReference>
<reference evidence="14" key="1">
    <citation type="submission" date="2018-09" db="EMBL/GenBank/DDBJ databases">
        <title>Chryseolinea sp. KIS68-18 isolated from soil.</title>
        <authorList>
            <person name="Weon H.-Y."/>
            <person name="Kwon S.-W."/>
            <person name="Lee S.A."/>
        </authorList>
    </citation>
    <scope>NUCLEOTIDE SEQUENCE [LARGE SCALE GENOMIC DNA]</scope>
    <source>
        <strain evidence="14">KIS68-18</strain>
    </source>
</reference>
<accession>A0A385SM66</accession>
<dbReference type="InterPro" id="IPR020826">
    <property type="entry name" value="Transketolase_BS"/>
</dbReference>
<dbReference type="InterPro" id="IPR033248">
    <property type="entry name" value="Transketolase_C"/>
</dbReference>
<feature type="binding site" evidence="11">
    <location>
        <position position="151"/>
    </location>
    <ligand>
        <name>Mg(2+)</name>
        <dbReference type="ChEBI" id="CHEBI:18420"/>
    </ligand>
</feature>
<dbReference type="Pfam" id="PF02780">
    <property type="entry name" value="Transketolase_C"/>
    <property type="match status" value="1"/>
</dbReference>
<dbReference type="GO" id="GO:0019288">
    <property type="term" value="P:isopentenyl diphosphate biosynthetic process, methylerythritol 4-phosphate pathway"/>
    <property type="evidence" value="ECO:0007669"/>
    <property type="project" value="TreeGrafter"/>
</dbReference>
<dbReference type="CDD" id="cd07033">
    <property type="entry name" value="TPP_PYR_DXS_TK_like"/>
    <property type="match status" value="1"/>
</dbReference>
<dbReference type="Pfam" id="PF13292">
    <property type="entry name" value="DXP_synthase_N"/>
    <property type="match status" value="1"/>
</dbReference>
<evidence type="ECO:0000256" key="8">
    <source>
        <dbReference type="ARBA" id="ARBA00023052"/>
    </source>
</evidence>
<evidence type="ECO:0000256" key="6">
    <source>
        <dbReference type="ARBA" id="ARBA00022842"/>
    </source>
</evidence>
<dbReference type="EMBL" id="CP032382">
    <property type="protein sequence ID" value="AYB31035.1"/>
    <property type="molecule type" value="Genomic_DNA"/>
</dbReference>
<feature type="binding site" evidence="11">
    <location>
        <position position="180"/>
    </location>
    <ligand>
        <name>Mg(2+)</name>
        <dbReference type="ChEBI" id="CHEBI:18420"/>
    </ligand>
</feature>
<evidence type="ECO:0000259" key="12">
    <source>
        <dbReference type="SMART" id="SM00861"/>
    </source>
</evidence>
<dbReference type="Pfam" id="PF02779">
    <property type="entry name" value="Transket_pyr"/>
    <property type="match status" value="1"/>
</dbReference>
<evidence type="ECO:0000313" key="13">
    <source>
        <dbReference type="EMBL" id="AYB31035.1"/>
    </source>
</evidence>
<keyword evidence="7 11" id="KW-0784">Thiamine biosynthesis</keyword>
<dbReference type="GO" id="GO:0009228">
    <property type="term" value="P:thiamine biosynthetic process"/>
    <property type="evidence" value="ECO:0007669"/>
    <property type="project" value="UniProtKB-UniRule"/>
</dbReference>
<dbReference type="InterPro" id="IPR029061">
    <property type="entry name" value="THDP-binding"/>
</dbReference>
<keyword evidence="9 11" id="KW-0414">Isoprene biosynthesis</keyword>
<evidence type="ECO:0000256" key="11">
    <source>
        <dbReference type="HAMAP-Rule" id="MF_00315"/>
    </source>
</evidence>
<dbReference type="GO" id="GO:0005829">
    <property type="term" value="C:cytosol"/>
    <property type="evidence" value="ECO:0007669"/>
    <property type="project" value="TreeGrafter"/>
</dbReference>
<dbReference type="GO" id="GO:0030976">
    <property type="term" value="F:thiamine pyrophosphate binding"/>
    <property type="evidence" value="ECO:0007669"/>
    <property type="project" value="UniProtKB-UniRule"/>
</dbReference>
<keyword evidence="6 11" id="KW-0460">Magnesium</keyword>
<feature type="binding site" evidence="11">
    <location>
        <begin position="119"/>
        <end position="121"/>
    </location>
    <ligand>
        <name>thiamine diphosphate</name>
        <dbReference type="ChEBI" id="CHEBI:58937"/>
    </ligand>
</feature>
<dbReference type="NCBIfam" id="NF003933">
    <property type="entry name" value="PRK05444.2-2"/>
    <property type="match status" value="1"/>
</dbReference>
<dbReference type="GO" id="GO:0000287">
    <property type="term" value="F:magnesium ion binding"/>
    <property type="evidence" value="ECO:0007669"/>
    <property type="project" value="UniProtKB-UniRule"/>
</dbReference>
<dbReference type="SUPFAM" id="SSF52922">
    <property type="entry name" value="TK C-terminal domain-like"/>
    <property type="match status" value="1"/>
</dbReference>
<dbReference type="FunFam" id="3.40.50.970:FF:000005">
    <property type="entry name" value="1-deoxy-D-xylulose-5-phosphate synthase"/>
    <property type="match status" value="1"/>
</dbReference>
<feature type="binding site" evidence="11">
    <location>
        <position position="180"/>
    </location>
    <ligand>
        <name>thiamine diphosphate</name>
        <dbReference type="ChEBI" id="CHEBI:58937"/>
    </ligand>
</feature>
<dbReference type="GO" id="GO:0008661">
    <property type="term" value="F:1-deoxy-D-xylulose-5-phosphate synthase activity"/>
    <property type="evidence" value="ECO:0007669"/>
    <property type="project" value="UniProtKB-UniRule"/>
</dbReference>
<proteinExistence type="inferred from homology"/>
<evidence type="ECO:0000256" key="3">
    <source>
        <dbReference type="ARBA" id="ARBA00011738"/>
    </source>
</evidence>
<comment type="pathway">
    <text evidence="1 11">Metabolic intermediate biosynthesis; 1-deoxy-D-xylulose 5-phosphate biosynthesis; 1-deoxy-D-xylulose 5-phosphate from D-glyceraldehyde 3-phosphate and pyruvate: step 1/1.</text>
</comment>
<feature type="binding site" evidence="11">
    <location>
        <position position="78"/>
    </location>
    <ligand>
        <name>thiamine diphosphate</name>
        <dbReference type="ChEBI" id="CHEBI:58937"/>
    </ligand>
</feature>
<dbReference type="PANTHER" id="PTHR43322">
    <property type="entry name" value="1-D-DEOXYXYLULOSE 5-PHOSPHATE SYNTHASE-RELATED"/>
    <property type="match status" value="1"/>
</dbReference>
<keyword evidence="4 11" id="KW-0808">Transferase</keyword>
<feature type="binding site" evidence="11">
    <location>
        <position position="378"/>
    </location>
    <ligand>
        <name>thiamine diphosphate</name>
        <dbReference type="ChEBI" id="CHEBI:58937"/>
    </ligand>
</feature>
<dbReference type="Gene3D" id="3.40.50.970">
    <property type="match status" value="2"/>
</dbReference>
<dbReference type="InterPro" id="IPR005475">
    <property type="entry name" value="Transketolase-like_Pyr-bd"/>
</dbReference>
<dbReference type="AlphaFoldDB" id="A0A385SM66"/>
<evidence type="ECO:0000256" key="1">
    <source>
        <dbReference type="ARBA" id="ARBA00004980"/>
    </source>
</evidence>
<keyword evidence="8 11" id="KW-0786">Thiamine pyrophosphate</keyword>
<dbReference type="Gene3D" id="3.40.50.920">
    <property type="match status" value="1"/>
</dbReference>
<dbReference type="OrthoDB" id="9803371at2"/>
<dbReference type="InterPro" id="IPR009014">
    <property type="entry name" value="Transketo_C/PFOR_II"/>
</dbReference>
<evidence type="ECO:0000256" key="2">
    <source>
        <dbReference type="ARBA" id="ARBA00011081"/>
    </source>
</evidence>
<dbReference type="PROSITE" id="PS00801">
    <property type="entry name" value="TRANSKETOLASE_1"/>
    <property type="match status" value="1"/>
</dbReference>
<dbReference type="InterPro" id="IPR005477">
    <property type="entry name" value="Dxylulose-5-P_synthase"/>
</dbReference>
<dbReference type="PROSITE" id="PS00802">
    <property type="entry name" value="TRANSKETOLASE_2"/>
    <property type="match status" value="1"/>
</dbReference>
<name>A0A385SM66_9BACT</name>
<dbReference type="UniPathway" id="UPA00064">
    <property type="reaction ID" value="UER00091"/>
</dbReference>
<comment type="cofactor">
    <cofactor evidence="11">
        <name>Mg(2+)</name>
        <dbReference type="ChEBI" id="CHEBI:18420"/>
    </cofactor>
    <text evidence="11">Binds 1 Mg(2+) ion per subunit.</text>
</comment>
<evidence type="ECO:0000256" key="5">
    <source>
        <dbReference type="ARBA" id="ARBA00022723"/>
    </source>
</evidence>
<evidence type="ECO:0000256" key="7">
    <source>
        <dbReference type="ARBA" id="ARBA00022977"/>
    </source>
</evidence>
<keyword evidence="14" id="KW-1185">Reference proteome</keyword>
<evidence type="ECO:0000256" key="9">
    <source>
        <dbReference type="ARBA" id="ARBA00023229"/>
    </source>
</evidence>
<dbReference type="EC" id="2.2.1.7" evidence="11"/>
<evidence type="ECO:0000256" key="4">
    <source>
        <dbReference type="ARBA" id="ARBA00022679"/>
    </source>
</evidence>
<dbReference type="FunFam" id="3.40.50.920:FF:000002">
    <property type="entry name" value="1-deoxy-D-xylulose-5-phosphate synthase"/>
    <property type="match status" value="1"/>
</dbReference>
<protein>
    <recommendedName>
        <fullName evidence="11">1-deoxy-D-xylulose-5-phosphate synthase</fullName>
        <ecNumber evidence="11">2.2.1.7</ecNumber>
    </recommendedName>
    <alternativeName>
        <fullName evidence="11">1-deoxyxylulose-5-phosphate synthase</fullName>
        <shortName evidence="11">DXP synthase</shortName>
        <shortName evidence="11">DXPS</shortName>
    </alternativeName>
</protein>
<comment type="subunit">
    <text evidence="3 11">Homodimer.</text>
</comment>
<dbReference type="InterPro" id="IPR049557">
    <property type="entry name" value="Transketolase_CS"/>
</dbReference>
<evidence type="ECO:0000256" key="10">
    <source>
        <dbReference type="ARBA" id="ARBA00055605"/>
    </source>
</evidence>
<dbReference type="PANTHER" id="PTHR43322:SF5">
    <property type="entry name" value="1-DEOXY-D-XYLULOSE-5-PHOSPHATE SYNTHASE, CHLOROPLASTIC"/>
    <property type="match status" value="1"/>
</dbReference>
<keyword evidence="5 11" id="KW-0479">Metal-binding</keyword>
<dbReference type="SUPFAM" id="SSF52518">
    <property type="entry name" value="Thiamin diphosphate-binding fold (THDP-binding)"/>
    <property type="match status" value="2"/>
</dbReference>
<dbReference type="SMART" id="SM00861">
    <property type="entry name" value="Transket_pyr"/>
    <property type="match status" value="1"/>
</dbReference>
<comment type="function">
    <text evidence="10 11">Catalyzes the acyloin condensation reaction between C atoms 2 and 3 of pyruvate and glyceraldehyde 3-phosphate to yield 1-deoxy-D-xylulose-5-phosphate (DXP).</text>
</comment>
<comment type="similarity">
    <text evidence="2 11">Belongs to the transketolase family. DXPS subfamily.</text>
</comment>
<dbReference type="HAMAP" id="MF_00315">
    <property type="entry name" value="DXP_synth"/>
    <property type="match status" value="1"/>
</dbReference>
<organism evidence="13 14">
    <name type="scientific">Chryseolinea soli</name>
    <dbReference type="NCBI Taxonomy" id="2321403"/>
    <lineage>
        <taxon>Bacteria</taxon>
        <taxon>Pseudomonadati</taxon>
        <taxon>Bacteroidota</taxon>
        <taxon>Cytophagia</taxon>
        <taxon>Cytophagales</taxon>
        <taxon>Fulvivirgaceae</taxon>
        <taxon>Chryseolinea</taxon>
    </lineage>
</organism>
<evidence type="ECO:0000313" key="14">
    <source>
        <dbReference type="Proteomes" id="UP000266183"/>
    </source>
</evidence>
<feature type="binding site" evidence="11">
    <location>
        <position position="292"/>
    </location>
    <ligand>
        <name>thiamine diphosphate</name>
        <dbReference type="ChEBI" id="CHEBI:58937"/>
    </ligand>
</feature>
<dbReference type="Proteomes" id="UP000266183">
    <property type="component" value="Chromosome"/>
</dbReference>
<feature type="binding site" evidence="11">
    <location>
        <begin position="152"/>
        <end position="153"/>
    </location>
    <ligand>
        <name>thiamine diphosphate</name>
        <dbReference type="ChEBI" id="CHEBI:58937"/>
    </ligand>
</feature>
<sequence length="637" mass="70154">MLITPGKLLAGINSPDDIKKLDQAQLVQLCEDLRHFIIDNVSVYGGHFGASLGVVELTVALHYVLNTPYDQLVWDVGHQAYGHKILTGRRDQFHTNRLYKGLSGFPKRKESEYDTFGVGHSSTSISAALGMAAASQYLKIEDKQHVAVIGDGAMTGGMAFEGLNHAGVSDTNVLIILNDNCMAIDPNVGALKDYLTDITTSRTYNKLKDEVWNLLGKLSMFGKSAQEIVSKVENGIKGTLLSQSNLFESLNLRYFGPVDGHDVNHLVAVLNDLKNIKGPKILHCITTKGKGYAPAEKGNATTWHAPGTFDKITGEIHKKIYSVPQAPKYQDVFGHTIVELAKANDKIMGITPAMPSGSSLNIMMKEMPERAFDVGIAEQHAVTFSAGLATQGLIPFCNIYSTFMQRAYDQVIHDVCIQNLPVNFFLDRAGFSGADGPTHHGAYDLAYFRCLPNMIVAAPMNEAELRNLMFTAQLPRTEQAFSIRYPRGQGVMPNWRTPMEEIKIGTGRKIRAGEELAILTIGHIGNYAVEVCERLAAQHIEVAHYDMRFVKPLDEAMLHEIFSTYKKVLTVEDGCVQGGFGSAVLEFMADHHYHADVKRLGIPDGIVEHGEQYELHRESGFDPDGIEKAVIGMLEHA</sequence>
<comment type="catalytic activity">
    <reaction evidence="11">
        <text>D-glyceraldehyde 3-phosphate + pyruvate + H(+) = 1-deoxy-D-xylulose 5-phosphate + CO2</text>
        <dbReference type="Rhea" id="RHEA:12605"/>
        <dbReference type="ChEBI" id="CHEBI:15361"/>
        <dbReference type="ChEBI" id="CHEBI:15378"/>
        <dbReference type="ChEBI" id="CHEBI:16526"/>
        <dbReference type="ChEBI" id="CHEBI:57792"/>
        <dbReference type="ChEBI" id="CHEBI:59776"/>
        <dbReference type="EC" id="2.2.1.7"/>
    </reaction>
</comment>
<dbReference type="RefSeq" id="WP_119754324.1">
    <property type="nucleotide sequence ID" value="NZ_CP032382.1"/>
</dbReference>
<dbReference type="CDD" id="cd02007">
    <property type="entry name" value="TPP_DXS"/>
    <property type="match status" value="1"/>
</dbReference>